<evidence type="ECO:0000313" key="2">
    <source>
        <dbReference type="EMBL" id="SQC07293.1"/>
    </source>
</evidence>
<evidence type="ECO:0000259" key="1">
    <source>
        <dbReference type="SMART" id="SM00418"/>
    </source>
</evidence>
<reference evidence="2 3" key="1">
    <citation type="submission" date="2018-06" db="EMBL/GenBank/DDBJ databases">
        <authorList>
            <consortium name="Pathogen Informatics"/>
            <person name="Doyle S."/>
        </authorList>
    </citation>
    <scope>NUCLEOTIDE SEQUENCE [LARGE SCALE GENOMIC DNA]</scope>
    <source>
        <strain evidence="2 3">NCTC8081</strain>
    </source>
</reference>
<proteinExistence type="predicted"/>
<dbReference type="GO" id="GO:0003700">
    <property type="term" value="F:DNA-binding transcription factor activity"/>
    <property type="evidence" value="ECO:0007669"/>
    <property type="project" value="InterPro"/>
</dbReference>
<dbReference type="Proteomes" id="UP000250234">
    <property type="component" value="Unassembled WGS sequence"/>
</dbReference>
<organism evidence="2 3">
    <name type="scientific">Clostridium perfringens</name>
    <dbReference type="NCBI Taxonomy" id="1502"/>
    <lineage>
        <taxon>Bacteria</taxon>
        <taxon>Bacillati</taxon>
        <taxon>Bacillota</taxon>
        <taxon>Clostridia</taxon>
        <taxon>Eubacteriales</taxon>
        <taxon>Clostridiaceae</taxon>
        <taxon>Clostridium</taxon>
    </lineage>
</organism>
<dbReference type="Gene3D" id="6.10.140.2180">
    <property type="match status" value="1"/>
</dbReference>
<accession>A0A2X3C2F3</accession>
<dbReference type="Gene3D" id="1.10.10.10">
    <property type="entry name" value="Winged helix-like DNA-binding domain superfamily/Winged helix DNA-binding domain"/>
    <property type="match status" value="1"/>
</dbReference>
<evidence type="ECO:0000313" key="3">
    <source>
        <dbReference type="Proteomes" id="UP000250234"/>
    </source>
</evidence>
<dbReference type="SMART" id="SM00418">
    <property type="entry name" value="HTH_ARSR"/>
    <property type="match status" value="1"/>
</dbReference>
<dbReference type="InterPro" id="IPR001845">
    <property type="entry name" value="HTH_ArsR_DNA-bd_dom"/>
</dbReference>
<dbReference type="InterPro" id="IPR036388">
    <property type="entry name" value="WH-like_DNA-bd_sf"/>
</dbReference>
<dbReference type="CDD" id="cd00090">
    <property type="entry name" value="HTH_ARSR"/>
    <property type="match status" value="1"/>
</dbReference>
<dbReference type="PANTHER" id="PTHR38600">
    <property type="entry name" value="TRANSCRIPTIONAL REGULATORY PROTEIN"/>
    <property type="match status" value="1"/>
</dbReference>
<name>A0A2X3C2F3_CLOPF</name>
<dbReference type="InterPro" id="IPR011991">
    <property type="entry name" value="ArsR-like_HTH"/>
</dbReference>
<sequence>MLTKHQDLPFFFTILKIKCIILLRKKDILIVFLYIKYLKYGIISKNYTEISRGLKMNSVMNLTTLEQIKAYSDPYRLKIITYLRNNQESATVKEIADFFGEVPAKVHYHIKKLEKAGILELVKTKEIKGIIAKYYYLTAESFNIEGNQIKKEAKQVYKSQILNILSEYYDSSKEQTMKRISEKVDTGNAEDSIGFNYKNIYLNEEEFKEVNRQMRELVKKYERKEEGKMPCHVFSVCLKHEVE</sequence>
<dbReference type="SUPFAM" id="SSF46785">
    <property type="entry name" value="Winged helix' DNA-binding domain"/>
    <property type="match status" value="1"/>
</dbReference>
<feature type="domain" description="HTH arsR-type" evidence="1">
    <location>
        <begin position="66"/>
        <end position="155"/>
    </location>
</feature>
<dbReference type="EMBL" id="UAWO01000002">
    <property type="protein sequence ID" value="SQC07293.1"/>
    <property type="molecule type" value="Genomic_DNA"/>
</dbReference>
<gene>
    <name evidence="2" type="ORF">NCTC8081_01420</name>
</gene>
<protein>
    <submittedName>
        <fullName evidence="2">Transcriptional regulator</fullName>
    </submittedName>
</protein>
<dbReference type="PANTHER" id="PTHR38600:SF2">
    <property type="entry name" value="SLL0088 PROTEIN"/>
    <property type="match status" value="1"/>
</dbReference>
<dbReference type="InterPro" id="IPR036390">
    <property type="entry name" value="WH_DNA-bd_sf"/>
</dbReference>
<dbReference type="AlphaFoldDB" id="A0A2X3C2F3"/>
<dbReference type="Pfam" id="PF12840">
    <property type="entry name" value="HTH_20"/>
    <property type="match status" value="1"/>
</dbReference>